<evidence type="ECO:0000256" key="3">
    <source>
        <dbReference type="ARBA" id="ARBA00022692"/>
    </source>
</evidence>
<keyword evidence="4 7" id="KW-1133">Transmembrane helix</keyword>
<feature type="transmembrane region" description="Helical" evidence="7">
    <location>
        <begin position="632"/>
        <end position="654"/>
    </location>
</feature>
<feature type="region of interest" description="Disordered" evidence="6">
    <location>
        <begin position="991"/>
        <end position="1056"/>
    </location>
</feature>
<dbReference type="Pfam" id="PF03124">
    <property type="entry name" value="EXS"/>
    <property type="match status" value="1"/>
</dbReference>
<accession>A0A9P6JDT7</accession>
<feature type="region of interest" description="Disordered" evidence="6">
    <location>
        <begin position="1105"/>
        <end position="1202"/>
    </location>
</feature>
<evidence type="ECO:0000256" key="6">
    <source>
        <dbReference type="SAM" id="MobiDB-lite"/>
    </source>
</evidence>
<comment type="caution">
    <text evidence="10">The sequence shown here is derived from an EMBL/GenBank/DDBJ whole genome shotgun (WGS) entry which is preliminary data.</text>
</comment>
<feature type="transmembrane region" description="Helical" evidence="7">
    <location>
        <begin position="600"/>
        <end position="620"/>
    </location>
</feature>
<organism evidence="10 11">
    <name type="scientific">Mortierella alpina</name>
    <name type="common">Oleaginous fungus</name>
    <name type="synonym">Mortierella renispora</name>
    <dbReference type="NCBI Taxonomy" id="64518"/>
    <lineage>
        <taxon>Eukaryota</taxon>
        <taxon>Fungi</taxon>
        <taxon>Fungi incertae sedis</taxon>
        <taxon>Mucoromycota</taxon>
        <taxon>Mortierellomycotina</taxon>
        <taxon>Mortierellomycetes</taxon>
        <taxon>Mortierellales</taxon>
        <taxon>Mortierellaceae</taxon>
        <taxon>Mortierella</taxon>
    </lineage>
</organism>
<feature type="compositionally biased region" description="Low complexity" evidence="6">
    <location>
        <begin position="1033"/>
        <end position="1045"/>
    </location>
</feature>
<dbReference type="PROSITE" id="PS51382">
    <property type="entry name" value="SPX"/>
    <property type="match status" value="1"/>
</dbReference>
<feature type="compositionally biased region" description="Polar residues" evidence="6">
    <location>
        <begin position="162"/>
        <end position="192"/>
    </location>
</feature>
<dbReference type="PANTHER" id="PTHR10783">
    <property type="entry name" value="XENOTROPIC AND POLYTROPIC RETROVIRUS RECEPTOR 1-RELATED"/>
    <property type="match status" value="1"/>
</dbReference>
<keyword evidence="5 7" id="KW-0472">Membrane</keyword>
<dbReference type="GO" id="GO:0005886">
    <property type="term" value="C:plasma membrane"/>
    <property type="evidence" value="ECO:0007669"/>
    <property type="project" value="TreeGrafter"/>
</dbReference>
<comment type="subcellular location">
    <subcellularLocation>
        <location evidence="1">Membrane</location>
        <topology evidence="1">Multi-pass membrane protein</topology>
    </subcellularLocation>
</comment>
<feature type="region of interest" description="Disordered" evidence="6">
    <location>
        <begin position="908"/>
        <end position="944"/>
    </location>
</feature>
<dbReference type="OrthoDB" id="9970435at2759"/>
<dbReference type="GO" id="GO:0005794">
    <property type="term" value="C:Golgi apparatus"/>
    <property type="evidence" value="ECO:0007669"/>
    <property type="project" value="TreeGrafter"/>
</dbReference>
<feature type="compositionally biased region" description="Acidic residues" evidence="6">
    <location>
        <begin position="910"/>
        <end position="929"/>
    </location>
</feature>
<gene>
    <name evidence="10" type="ORF">BGZ70_007574</name>
</gene>
<keyword evidence="11" id="KW-1185">Reference proteome</keyword>
<feature type="compositionally biased region" description="Polar residues" evidence="6">
    <location>
        <begin position="140"/>
        <end position="152"/>
    </location>
</feature>
<dbReference type="PROSITE" id="PS51380">
    <property type="entry name" value="EXS"/>
    <property type="match status" value="1"/>
</dbReference>
<feature type="domain" description="EXS" evidence="8">
    <location>
        <begin position="715"/>
        <end position="913"/>
    </location>
</feature>
<evidence type="ECO:0000256" key="1">
    <source>
        <dbReference type="ARBA" id="ARBA00004141"/>
    </source>
</evidence>
<evidence type="ECO:0000256" key="7">
    <source>
        <dbReference type="SAM" id="Phobius"/>
    </source>
</evidence>
<evidence type="ECO:0000256" key="5">
    <source>
        <dbReference type="ARBA" id="ARBA00023136"/>
    </source>
</evidence>
<keyword evidence="3 7" id="KW-0812">Transmembrane</keyword>
<feature type="compositionally biased region" description="Polar residues" evidence="6">
    <location>
        <begin position="102"/>
        <end position="113"/>
    </location>
</feature>
<evidence type="ECO:0000256" key="2">
    <source>
        <dbReference type="ARBA" id="ARBA00009665"/>
    </source>
</evidence>
<dbReference type="GO" id="GO:0016036">
    <property type="term" value="P:cellular response to phosphate starvation"/>
    <property type="evidence" value="ECO:0007669"/>
    <property type="project" value="TreeGrafter"/>
</dbReference>
<protein>
    <submittedName>
        <fullName evidence="10">Uncharacterized protein</fullName>
    </submittedName>
</protein>
<dbReference type="GO" id="GO:0006817">
    <property type="term" value="P:phosphate ion transport"/>
    <property type="evidence" value="ECO:0007669"/>
    <property type="project" value="TreeGrafter"/>
</dbReference>
<evidence type="ECO:0000259" key="9">
    <source>
        <dbReference type="PROSITE" id="PS51382"/>
    </source>
</evidence>
<reference evidence="10" key="1">
    <citation type="journal article" date="2020" name="Fungal Divers.">
        <title>Resolving the Mortierellaceae phylogeny through synthesis of multi-gene phylogenetics and phylogenomics.</title>
        <authorList>
            <person name="Vandepol N."/>
            <person name="Liber J."/>
            <person name="Desiro A."/>
            <person name="Na H."/>
            <person name="Kennedy M."/>
            <person name="Barry K."/>
            <person name="Grigoriev I.V."/>
            <person name="Miller A.N."/>
            <person name="O'Donnell K."/>
            <person name="Stajich J.E."/>
            <person name="Bonito G."/>
        </authorList>
    </citation>
    <scope>NUCLEOTIDE SEQUENCE</scope>
    <source>
        <strain evidence="10">CK1249</strain>
    </source>
</reference>
<comment type="similarity">
    <text evidence="2">Belongs to the SYG1 (TC 2.A.94) family.</text>
</comment>
<proteinExistence type="inferred from homology"/>
<feature type="compositionally biased region" description="Acidic residues" evidence="6">
    <location>
        <begin position="1185"/>
        <end position="1202"/>
    </location>
</feature>
<name>A0A9P6JDT7_MORAP</name>
<dbReference type="InterPro" id="IPR004342">
    <property type="entry name" value="EXS_C"/>
</dbReference>
<dbReference type="CDD" id="cd14475">
    <property type="entry name" value="SPX_SYG1_like"/>
    <property type="match status" value="1"/>
</dbReference>
<dbReference type="PANTHER" id="PTHR10783:SF103">
    <property type="entry name" value="SOLUTE CARRIER FAMILY 53 MEMBER 1"/>
    <property type="match status" value="1"/>
</dbReference>
<feature type="transmembrane region" description="Helical" evidence="7">
    <location>
        <begin position="556"/>
        <end position="579"/>
    </location>
</feature>
<sequence length="1202" mass="136017">MKFAKYLQDEVVPEWRKAYINYKQGKKYLKAIERALDELEAAGPLDPETIPVELLEAVEQEQGADLAAQSHVHYYPQQPSLPQQPPSRPLAQSFHQKDPSSESDTAARTTTPIISRKRGHGRNYSAIIIPPPSSSSLASQPNTNTTSLQGTTLVDDDRSRAGGSTINDTETVQSGSRGPLQTPTKSGSTGSTAYQFGQAARTQSSQILKSLSRRFTIIGSSEFPARSRSIQVDDSPIDSILDQLLPEERDFFQFLDSQLDMVNSFYKEKELEAVTKLKVIKQQLFIANEWKRRYDEKMAKAEAERGWYIAEWSRVRKGLDNLMRADSAVTEDVTIGPTRKSCQLPALRTAFTTSSATGSLPDPEQGLRQRDVCGADGLSDLNSGKAGADAMVVQDELILQDAESRRQHLNHKVARTRIKAALYEFYRSLEMVKNYKVLNHTGFAKILKKFDKTAGWKASKPYMNQRLKPAYFMASTVVQELIKETEDVFIDAFEKGHRRRGMAKLRIPDSKNHTHHLTSTRIGLYMGLAAPLLVQALQAAFSDETPAEIPYWDGLLLVYGGLFLTILFACLFGINMYVWAKSRINYKFIFEFDPRDNLDFHEYFELPIFMMLLLTLAVYLDFGSKLTAHVATAYWPLILMAITAVILFCPLPIAHFTARRWFLSSIGRIIASGYYRVEFRDFFLADEMNSLSYSIEQFEFAMCAYSQQWSDLGNTCSTSHMWITPFVTGLPAWFRFLQCLRRYRDTLEWFPHLLNAGKYSASLLNLFVYFSFRHYGGPQLKAAWIAVSLFTSIYTFAWDIYMDWGLFRFGSLKGGAQGHPFLRQELVYSRTWVYYMAIVLDFVGRFSWLARLIPMNVNVYLLSFSLAFIEVLRRWQWNFFRLENEHLNNCGQFRAIKDIPLPFHIRVEGESDEDEEEEDQDEDEEEDEYRTEGEEEAHAKKSDLDLRDFDRRVSHAYQSTNAGVRRSGMVRSKSSQSSFAKFVNGGHAHGLSNLGGPAMGDRHVSTSRASLRSTGSSRNDSYPYLGTRQGEESGAARSRASLARSVHSYDEQPPVHPFGLARSNSFVEAAVAEAGFKDSVREVIEQDVNRNKFYDRRDFDSKMIDTDSPLWAARPSAPRAKSGTGTGSLHGLQSLSVGGAGLEDNGGRAADVDRRSRSQGVSRRKMSIGTRMRQSIFGGPKRGDSDDDEEDEEEEDGLDYPQ</sequence>
<dbReference type="AlphaFoldDB" id="A0A9P6JDT7"/>
<dbReference type="Proteomes" id="UP000738359">
    <property type="component" value="Unassembled WGS sequence"/>
</dbReference>
<feature type="compositionally biased region" description="Basic and acidic residues" evidence="6">
    <location>
        <begin position="930"/>
        <end position="944"/>
    </location>
</feature>
<evidence type="ECO:0000313" key="11">
    <source>
        <dbReference type="Proteomes" id="UP000738359"/>
    </source>
</evidence>
<feature type="domain" description="SPX" evidence="9">
    <location>
        <begin position="1"/>
        <end position="464"/>
    </location>
</feature>
<dbReference type="EMBL" id="JAAAHY010000049">
    <property type="protein sequence ID" value="KAF9967940.1"/>
    <property type="molecule type" value="Genomic_DNA"/>
</dbReference>
<evidence type="ECO:0000256" key="4">
    <source>
        <dbReference type="ARBA" id="ARBA00022989"/>
    </source>
</evidence>
<dbReference type="GO" id="GO:0000822">
    <property type="term" value="F:inositol hexakisphosphate binding"/>
    <property type="evidence" value="ECO:0007669"/>
    <property type="project" value="TreeGrafter"/>
</dbReference>
<feature type="transmembrane region" description="Helical" evidence="7">
    <location>
        <begin position="782"/>
        <end position="801"/>
    </location>
</feature>
<feature type="region of interest" description="Disordered" evidence="6">
    <location>
        <begin position="76"/>
        <end position="192"/>
    </location>
</feature>
<evidence type="ECO:0000313" key="10">
    <source>
        <dbReference type="EMBL" id="KAF9967940.1"/>
    </source>
</evidence>
<evidence type="ECO:0000259" key="8">
    <source>
        <dbReference type="PROSITE" id="PS51380"/>
    </source>
</evidence>
<feature type="compositionally biased region" description="Polar residues" evidence="6">
    <location>
        <begin position="1006"/>
        <end position="1020"/>
    </location>
</feature>
<dbReference type="InterPro" id="IPR004331">
    <property type="entry name" value="SPX_dom"/>
</dbReference>
<dbReference type="Pfam" id="PF03105">
    <property type="entry name" value="SPX"/>
    <property type="match status" value="1"/>
</dbReference>